<dbReference type="Pfam" id="PF12804">
    <property type="entry name" value="NTP_transf_3"/>
    <property type="match status" value="1"/>
</dbReference>
<keyword evidence="4" id="KW-0342">GTP-binding</keyword>
<dbReference type="SUPFAM" id="SSF53448">
    <property type="entry name" value="Nucleotide-diphospho-sugar transferases"/>
    <property type="match status" value="1"/>
</dbReference>
<keyword evidence="7" id="KW-1185">Reference proteome</keyword>
<dbReference type="InterPro" id="IPR025877">
    <property type="entry name" value="MobA-like_NTP_Trfase"/>
</dbReference>
<dbReference type="PANTHER" id="PTHR40392">
    <property type="entry name" value="2-PHOSPHO-L-LACTATE GUANYLYLTRANSFERASE"/>
    <property type="match status" value="1"/>
</dbReference>
<accession>A0A7V8NMZ3</accession>
<dbReference type="Proteomes" id="UP000567293">
    <property type="component" value="Unassembled WGS sequence"/>
</dbReference>
<evidence type="ECO:0000256" key="4">
    <source>
        <dbReference type="ARBA" id="ARBA00023134"/>
    </source>
</evidence>
<evidence type="ECO:0000256" key="3">
    <source>
        <dbReference type="ARBA" id="ARBA00022741"/>
    </source>
</evidence>
<feature type="domain" description="MobA-like NTP transferase" evidence="5">
    <location>
        <begin position="32"/>
        <end position="128"/>
    </location>
</feature>
<dbReference type="GO" id="GO:0005525">
    <property type="term" value="F:GTP binding"/>
    <property type="evidence" value="ECO:0007669"/>
    <property type="project" value="UniProtKB-KW"/>
</dbReference>
<evidence type="ECO:0000313" key="6">
    <source>
        <dbReference type="EMBL" id="MBA0084231.1"/>
    </source>
</evidence>
<keyword evidence="2" id="KW-0548">Nucleotidyltransferase</keyword>
<evidence type="ECO:0000313" key="7">
    <source>
        <dbReference type="Proteomes" id="UP000567293"/>
    </source>
</evidence>
<dbReference type="AlphaFoldDB" id="A0A7V8NMZ3"/>
<evidence type="ECO:0000256" key="2">
    <source>
        <dbReference type="ARBA" id="ARBA00022695"/>
    </source>
</evidence>
<proteinExistence type="predicted"/>
<dbReference type="InterPro" id="IPR029044">
    <property type="entry name" value="Nucleotide-diphossugar_trans"/>
</dbReference>
<dbReference type="Gene3D" id="3.90.550.10">
    <property type="entry name" value="Spore Coat Polysaccharide Biosynthesis Protein SpsA, Chain A"/>
    <property type="match status" value="1"/>
</dbReference>
<keyword evidence="3" id="KW-0547">Nucleotide-binding</keyword>
<protein>
    <submittedName>
        <fullName evidence="6">NTP transferase domain-containing protein</fullName>
    </submittedName>
</protein>
<feature type="non-terminal residue" evidence="6">
    <location>
        <position position="129"/>
    </location>
</feature>
<keyword evidence="1 6" id="KW-0808">Transferase</keyword>
<dbReference type="InterPro" id="IPR002835">
    <property type="entry name" value="CofC"/>
</dbReference>
<comment type="caution">
    <text evidence="6">The sequence shown here is derived from an EMBL/GenBank/DDBJ whole genome shotgun (WGS) entry which is preliminary data.</text>
</comment>
<gene>
    <name evidence="6" type="ORF">HRJ53_04480</name>
</gene>
<dbReference type="GO" id="GO:0043814">
    <property type="term" value="F:phospholactate guanylyltransferase activity"/>
    <property type="evidence" value="ECO:0007669"/>
    <property type="project" value="InterPro"/>
</dbReference>
<name>A0A7V8NMZ3_9BACT</name>
<evidence type="ECO:0000256" key="1">
    <source>
        <dbReference type="ARBA" id="ARBA00022679"/>
    </source>
</evidence>
<dbReference type="EMBL" id="JACDQQ010000432">
    <property type="protein sequence ID" value="MBA0084231.1"/>
    <property type="molecule type" value="Genomic_DNA"/>
</dbReference>
<organism evidence="6 7">
    <name type="scientific">Candidatus Acidiferrum panamense</name>
    <dbReference type="NCBI Taxonomy" id="2741543"/>
    <lineage>
        <taxon>Bacteria</taxon>
        <taxon>Pseudomonadati</taxon>
        <taxon>Acidobacteriota</taxon>
        <taxon>Terriglobia</taxon>
        <taxon>Candidatus Acidiferrales</taxon>
        <taxon>Candidatus Acidiferrum</taxon>
    </lineage>
</organism>
<evidence type="ECO:0000259" key="5">
    <source>
        <dbReference type="Pfam" id="PF12804"/>
    </source>
</evidence>
<reference evidence="6" key="1">
    <citation type="submission" date="2020-06" db="EMBL/GenBank/DDBJ databases">
        <title>Legume-microbial interactions unlock mineral nutrients during tropical forest succession.</title>
        <authorList>
            <person name="Epihov D.Z."/>
        </authorList>
    </citation>
    <scope>NUCLEOTIDE SEQUENCE [LARGE SCALE GENOMIC DNA]</scope>
    <source>
        <strain evidence="6">Pan2503</strain>
    </source>
</reference>
<dbReference type="PANTHER" id="PTHR40392:SF1">
    <property type="entry name" value="2-PHOSPHO-L-LACTATE GUANYLYLTRANSFERASE"/>
    <property type="match status" value="1"/>
</dbReference>
<sequence length="129" mass="13777">MIFALLPVKSPQNAKQRLNGFLPAAHRETLARLMYEHTMAALCGARGIDRVVVVTSDNEITERARGSGALVFEERQQSSHSLSADAACLRALELGATTALLVPIDVPLVTAEDFSRLAATARPGVVVVP</sequence>